<proteinExistence type="predicted"/>
<sequence>MQMKNKNIERGWLFKTKRDFAKRWNIEIEDRFYERCITLIGDIINPEQLSELEQKIFLIAGETYKGKKKFSGTISMLNRFNGLHDSYFVFHETALYSLLMQLKDVKFLEALENIINFCKKDKDDKFLLTFNDIALVSNKPFRLYYNDKYEFYPSNIEIFDKVLINDVLEFLKDYPKAKKQLSEALKNFITKENYRDVVDKTRLSLELFLKQLLNNEKSLENQKDEILQYFGNSLDENFKKMFLEILNYYQSLNNNRAKHCKSNSKEFKYYEVEFLFYLVGNFLQLFMTFNKFEKNN</sequence>
<dbReference type="Proteomes" id="UP000309584">
    <property type="component" value="Unassembled WGS sequence"/>
</dbReference>
<organism evidence="1 2">
    <name type="scientific">Campylobacter taeniopygiae</name>
    <dbReference type="NCBI Taxonomy" id="2510188"/>
    <lineage>
        <taxon>Bacteria</taxon>
        <taxon>Pseudomonadati</taxon>
        <taxon>Campylobacterota</taxon>
        <taxon>Epsilonproteobacteria</taxon>
        <taxon>Campylobacterales</taxon>
        <taxon>Campylobacteraceae</taxon>
        <taxon>Campylobacter</taxon>
    </lineage>
</organism>
<comment type="caution">
    <text evidence="1">The sequence shown here is derived from an EMBL/GenBank/DDBJ whole genome shotgun (WGS) entry which is preliminary data.</text>
</comment>
<reference evidence="1 2" key="1">
    <citation type="submission" date="2018-05" db="EMBL/GenBank/DDBJ databases">
        <title>Novel Campyloabacter and Helicobacter Species and Strains.</title>
        <authorList>
            <person name="Mannion A.J."/>
            <person name="Shen Z."/>
            <person name="Fox J.G."/>
        </authorList>
    </citation>
    <scope>NUCLEOTIDE SEQUENCE [LARGE SCALE GENOMIC DNA]</scope>
    <source>
        <strain evidence="2">MIT10-5678</strain>
    </source>
</reference>
<gene>
    <name evidence="1" type="ORF">CQA75_00965</name>
</gene>
<evidence type="ECO:0000313" key="2">
    <source>
        <dbReference type="Proteomes" id="UP000309584"/>
    </source>
</evidence>
<protein>
    <submittedName>
        <fullName evidence="1">Uncharacterized protein</fullName>
    </submittedName>
</protein>
<evidence type="ECO:0000313" key="1">
    <source>
        <dbReference type="EMBL" id="TKX34843.1"/>
    </source>
</evidence>
<accession>A0ABY2TLN3</accession>
<dbReference type="EMBL" id="NXLY01000001">
    <property type="protein sequence ID" value="TKX34843.1"/>
    <property type="molecule type" value="Genomic_DNA"/>
</dbReference>
<keyword evidence="2" id="KW-1185">Reference proteome</keyword>
<name>A0ABY2TLN3_9BACT</name>